<feature type="transmembrane region" description="Helical" evidence="2">
    <location>
        <begin position="12"/>
        <end position="33"/>
    </location>
</feature>
<dbReference type="PRINTS" id="PR00813">
    <property type="entry name" value="BCTERIALGSPG"/>
</dbReference>
<evidence type="ECO:0000313" key="4">
    <source>
        <dbReference type="Proteomes" id="UP000295565"/>
    </source>
</evidence>
<dbReference type="EMBL" id="SMGD01000016">
    <property type="protein sequence ID" value="TCK47047.1"/>
    <property type="molecule type" value="Genomic_DNA"/>
</dbReference>
<dbReference type="SUPFAM" id="SSF54523">
    <property type="entry name" value="Pili subunits"/>
    <property type="match status" value="1"/>
</dbReference>
<dbReference type="InterPro" id="IPR000983">
    <property type="entry name" value="Bac_GSPG_pilin"/>
</dbReference>
<reference evidence="3 4" key="1">
    <citation type="submission" date="2019-03" db="EMBL/GenBank/DDBJ databases">
        <title>Genomic Encyclopedia of Type Strains, Phase IV (KMG-IV): sequencing the most valuable type-strain genomes for metagenomic binning, comparative biology and taxonomic classification.</title>
        <authorList>
            <person name="Goeker M."/>
        </authorList>
    </citation>
    <scope>NUCLEOTIDE SEQUENCE [LARGE SCALE GENOMIC DNA]</scope>
    <source>
        <strain evidence="3 4">DSM 18577</strain>
    </source>
</reference>
<dbReference type="GO" id="GO:0015628">
    <property type="term" value="P:protein secretion by the type II secretion system"/>
    <property type="evidence" value="ECO:0007669"/>
    <property type="project" value="InterPro"/>
</dbReference>
<keyword evidence="4" id="KW-1185">Reference proteome</keyword>
<dbReference type="Pfam" id="PF07963">
    <property type="entry name" value="N_methyl"/>
    <property type="match status" value="1"/>
</dbReference>
<comment type="caution">
    <text evidence="3">The sequence shown here is derived from an EMBL/GenBank/DDBJ whole genome shotgun (WGS) entry which is preliminary data.</text>
</comment>
<dbReference type="Gene3D" id="3.30.700.10">
    <property type="entry name" value="Glycoprotein, Type 4 Pilin"/>
    <property type="match status" value="1"/>
</dbReference>
<evidence type="ECO:0000313" key="3">
    <source>
        <dbReference type="EMBL" id="TCK47047.1"/>
    </source>
</evidence>
<evidence type="ECO:0000256" key="1">
    <source>
        <dbReference type="ARBA" id="ARBA00022481"/>
    </source>
</evidence>
<protein>
    <submittedName>
        <fullName evidence="3">Type IV pilus assembly protein PilE</fullName>
    </submittedName>
</protein>
<dbReference type="GO" id="GO:0015627">
    <property type="term" value="C:type II protein secretion system complex"/>
    <property type="evidence" value="ECO:0007669"/>
    <property type="project" value="InterPro"/>
</dbReference>
<dbReference type="NCBIfam" id="TIGR02532">
    <property type="entry name" value="IV_pilin_GFxxxE"/>
    <property type="match status" value="1"/>
</dbReference>
<organism evidence="3 4">
    <name type="scientific">Celerinatantimonas diazotrophica</name>
    <dbReference type="NCBI Taxonomy" id="412034"/>
    <lineage>
        <taxon>Bacteria</taxon>
        <taxon>Pseudomonadati</taxon>
        <taxon>Pseudomonadota</taxon>
        <taxon>Gammaproteobacteria</taxon>
        <taxon>Celerinatantimonadaceae</taxon>
        <taxon>Celerinatantimonas</taxon>
    </lineage>
</organism>
<keyword evidence="2" id="KW-1133">Transmembrane helix</keyword>
<dbReference type="InterPro" id="IPR045584">
    <property type="entry name" value="Pilin-like"/>
</dbReference>
<proteinExistence type="predicted"/>
<dbReference type="AlphaFoldDB" id="A0A4R1J9F0"/>
<sequence length="140" mass="15726">MDESVKSSGWTLIELIIALAISALLMVMALPSYRNWLGEYHRQKAIVTLYTLRETMEQYYLDNEHWPDSLTEMSFSASSVVGYQFELTLDNDHLPSLNATPLSLQLQDDPQVEQITIKVNGPCKVLRVDGSETSCQGALS</sequence>
<gene>
    <name evidence="3" type="ORF">EV690_3201</name>
</gene>
<keyword evidence="2" id="KW-0472">Membrane</keyword>
<keyword evidence="2" id="KW-0812">Transmembrane</keyword>
<keyword evidence="1" id="KW-0488">Methylation</keyword>
<accession>A0A4R1J9F0</accession>
<dbReference type="InterPro" id="IPR012902">
    <property type="entry name" value="N_methyl_site"/>
</dbReference>
<evidence type="ECO:0000256" key="2">
    <source>
        <dbReference type="SAM" id="Phobius"/>
    </source>
</evidence>
<dbReference type="RefSeq" id="WP_165872779.1">
    <property type="nucleotide sequence ID" value="NZ_OU594967.1"/>
</dbReference>
<name>A0A4R1J9F0_9GAMM</name>
<dbReference type="Proteomes" id="UP000295565">
    <property type="component" value="Unassembled WGS sequence"/>
</dbReference>